<feature type="transmembrane region" description="Helical" evidence="11">
    <location>
        <begin position="6"/>
        <end position="24"/>
    </location>
</feature>
<dbReference type="HOGENOM" id="CLU_022957_2_0_1"/>
<feature type="transmembrane region" description="Helical" evidence="11">
    <location>
        <begin position="274"/>
        <end position="296"/>
    </location>
</feature>
<dbReference type="GO" id="GO:0000026">
    <property type="term" value="F:alpha-1,2-mannosyltransferase activity"/>
    <property type="evidence" value="ECO:0007669"/>
    <property type="project" value="EnsemblFungi"/>
</dbReference>
<evidence type="ECO:0000256" key="10">
    <source>
        <dbReference type="ARBA" id="ARBA00038466"/>
    </source>
</evidence>
<name>G0W7M9_NAUDC</name>
<evidence type="ECO:0000256" key="9">
    <source>
        <dbReference type="ARBA" id="ARBA00023136"/>
    </source>
</evidence>
<accession>G0W7M9</accession>
<evidence type="ECO:0000256" key="4">
    <source>
        <dbReference type="ARBA" id="ARBA00022676"/>
    </source>
</evidence>
<feature type="transmembrane region" description="Helical" evidence="11">
    <location>
        <begin position="119"/>
        <end position="134"/>
    </location>
</feature>
<protein>
    <recommendedName>
        <fullName evidence="11">Mannosyltransferase</fullName>
        <ecNumber evidence="11">2.4.1.-</ecNumber>
    </recommendedName>
</protein>
<dbReference type="KEGG" id="ndi:NDAI_0C01290"/>
<feature type="transmembrane region" description="Helical" evidence="11">
    <location>
        <begin position="172"/>
        <end position="200"/>
    </location>
</feature>
<proteinExistence type="inferred from homology"/>
<feature type="transmembrane region" description="Helical" evidence="11">
    <location>
        <begin position="325"/>
        <end position="344"/>
    </location>
</feature>
<keyword evidence="3" id="KW-0337">GPI-anchor biosynthesis</keyword>
<dbReference type="PANTHER" id="PTHR22760:SF3">
    <property type="entry name" value="GPI MANNOSYLTRANSFERASE 4"/>
    <property type="match status" value="1"/>
</dbReference>
<dbReference type="AlphaFoldDB" id="G0W7M9"/>
<dbReference type="OrthoDB" id="10066429at2759"/>
<dbReference type="STRING" id="1071378.G0W7M9"/>
<keyword evidence="7 11" id="KW-0256">Endoplasmic reticulum</keyword>
<evidence type="ECO:0000256" key="1">
    <source>
        <dbReference type="ARBA" id="ARBA00004477"/>
    </source>
</evidence>
<dbReference type="GeneID" id="11496405"/>
<dbReference type="GO" id="GO:0006276">
    <property type="term" value="P:plasmid maintenance"/>
    <property type="evidence" value="ECO:0007669"/>
    <property type="project" value="EnsemblFungi"/>
</dbReference>
<dbReference type="OMA" id="GIMHQNG"/>
<keyword evidence="8 11" id="KW-1133">Transmembrane helix</keyword>
<comment type="similarity">
    <text evidence="10">Belongs to the glycosyltransferase 22 family. PIGZ subfamily.</text>
</comment>
<evidence type="ECO:0000256" key="11">
    <source>
        <dbReference type="RuleBase" id="RU363075"/>
    </source>
</evidence>
<dbReference type="Proteomes" id="UP000000689">
    <property type="component" value="Chromosome 3"/>
</dbReference>
<dbReference type="PANTHER" id="PTHR22760">
    <property type="entry name" value="GLYCOSYLTRANSFERASE"/>
    <property type="match status" value="1"/>
</dbReference>
<dbReference type="GO" id="GO:0006506">
    <property type="term" value="P:GPI anchor biosynthetic process"/>
    <property type="evidence" value="ECO:0007669"/>
    <property type="project" value="UniProtKB-KW"/>
</dbReference>
<keyword evidence="6 11" id="KW-0812">Transmembrane</keyword>
<dbReference type="GO" id="GO:0005789">
    <property type="term" value="C:endoplasmic reticulum membrane"/>
    <property type="evidence" value="ECO:0007669"/>
    <property type="project" value="UniProtKB-SubCell"/>
</dbReference>
<feature type="transmembrane region" description="Helical" evidence="11">
    <location>
        <begin position="86"/>
        <end position="107"/>
    </location>
</feature>
<sequence length="513" mass="59965">MLYRPLQYFLYLIGIIIALQPSYIHPDEHFQSLEILTIRFFNIKGTIPWEFQSINPARSFVPLYLFYGPLFYFLKHAIDVHKNPLIILYSSRLYTYIIYIITLKFYLKNNNNTKKNRKLGFIIILSSYVTWTYQSHTFSNSTETIILLLVLSLYEKILSEHHTTTNNTRLSILLGCLISIGTFNRMTFGSFILLPSLKLFIQFYSKKANWKYLLYLITSFTIVSFLSIQIDSILYHDNYTLTVDPTKWIITPLNNIKYNLNESNLSLHGLHSRYTHLLINLPQIIGPLFLIFPYIIIKTWKSLSTLSIVSTLLILSSFKHQELRFLIPLTPLIITSVIISIKDLHIIRSTKVKKLIVIQWIIFNLIMGIIVGIFHQSGIIPIMMENSRANSTSREIWWKTYSPPTWLYMNPNLQVINDKNNYHVSELDKTHDYVFDMKGCDVEILYDTIETILQDQNDADTVIKVIIPKGVENEFLTLNGTIYIEETNVYSWRHLDLDHGITFGLSVFNVTRN</sequence>
<evidence type="ECO:0000256" key="7">
    <source>
        <dbReference type="ARBA" id="ARBA00022824"/>
    </source>
</evidence>
<evidence type="ECO:0000256" key="8">
    <source>
        <dbReference type="ARBA" id="ARBA00022989"/>
    </source>
</evidence>
<keyword evidence="9 11" id="KW-0472">Membrane</keyword>
<feature type="transmembrane region" description="Helical" evidence="11">
    <location>
        <begin position="356"/>
        <end position="374"/>
    </location>
</feature>
<evidence type="ECO:0000256" key="6">
    <source>
        <dbReference type="ARBA" id="ARBA00022692"/>
    </source>
</evidence>
<evidence type="ECO:0000313" key="12">
    <source>
        <dbReference type="EMBL" id="CCD23790.1"/>
    </source>
</evidence>
<feature type="transmembrane region" description="Helical" evidence="11">
    <location>
        <begin position="212"/>
        <end position="230"/>
    </location>
</feature>
<evidence type="ECO:0000256" key="3">
    <source>
        <dbReference type="ARBA" id="ARBA00022502"/>
    </source>
</evidence>
<dbReference type="Pfam" id="PF03901">
    <property type="entry name" value="Glyco_transf_22"/>
    <property type="match status" value="1"/>
</dbReference>
<dbReference type="InterPro" id="IPR005599">
    <property type="entry name" value="GPI_mannosylTrfase"/>
</dbReference>
<keyword evidence="4 11" id="KW-0328">Glycosyltransferase</keyword>
<gene>
    <name evidence="12" type="primary">NDAI0C01290</name>
    <name evidence="12" type="ordered locus">NDAI_0C01290</name>
</gene>
<keyword evidence="13" id="KW-1185">Reference proteome</keyword>
<dbReference type="EC" id="2.4.1.-" evidence="11"/>
<keyword evidence="5" id="KW-0808">Transferase</keyword>
<organism evidence="12 13">
    <name type="scientific">Naumovozyma dairenensis (strain ATCC 10597 / BCRC 20456 / CBS 421 / NBRC 0211 / NRRL Y-12639)</name>
    <name type="common">Saccharomyces dairenensis</name>
    <dbReference type="NCBI Taxonomy" id="1071378"/>
    <lineage>
        <taxon>Eukaryota</taxon>
        <taxon>Fungi</taxon>
        <taxon>Dikarya</taxon>
        <taxon>Ascomycota</taxon>
        <taxon>Saccharomycotina</taxon>
        <taxon>Saccharomycetes</taxon>
        <taxon>Saccharomycetales</taxon>
        <taxon>Saccharomycetaceae</taxon>
        <taxon>Naumovozyma</taxon>
    </lineage>
</organism>
<evidence type="ECO:0000256" key="5">
    <source>
        <dbReference type="ARBA" id="ARBA00022679"/>
    </source>
</evidence>
<reference evidence="12 13" key="1">
    <citation type="journal article" date="2011" name="Proc. Natl. Acad. Sci. U.S.A.">
        <title>Evolutionary erosion of yeast sex chromosomes by mating-type switching accidents.</title>
        <authorList>
            <person name="Gordon J.L."/>
            <person name="Armisen D."/>
            <person name="Proux-Wera E."/>
            <person name="Oheigeartaigh S.S."/>
            <person name="Byrne K.P."/>
            <person name="Wolfe K.H."/>
        </authorList>
    </citation>
    <scope>NUCLEOTIDE SEQUENCE [LARGE SCALE GENOMIC DNA]</scope>
    <source>
        <strain evidence="13">ATCC 10597 / BCRC 20456 / CBS 421 / NBRC 0211 / NRRL Y-12639</strain>
    </source>
</reference>
<dbReference type="RefSeq" id="XP_003669033.1">
    <property type="nucleotide sequence ID" value="XM_003668985.1"/>
</dbReference>
<dbReference type="eggNOG" id="KOG4123">
    <property type="taxonomic scope" value="Eukaryota"/>
</dbReference>
<comment type="pathway">
    <text evidence="2">Glycolipid biosynthesis; glycosylphosphatidylinositol-anchor biosynthesis.</text>
</comment>
<dbReference type="EMBL" id="HE580269">
    <property type="protein sequence ID" value="CCD23790.1"/>
    <property type="molecule type" value="Genomic_DNA"/>
</dbReference>
<evidence type="ECO:0000313" key="13">
    <source>
        <dbReference type="Proteomes" id="UP000000689"/>
    </source>
</evidence>
<evidence type="ECO:0000256" key="2">
    <source>
        <dbReference type="ARBA" id="ARBA00004687"/>
    </source>
</evidence>
<comment type="subcellular location">
    <subcellularLocation>
        <location evidence="1 11">Endoplasmic reticulum membrane</location>
        <topology evidence="1 11">Multi-pass membrane protein</topology>
    </subcellularLocation>
</comment>